<keyword evidence="1" id="KW-0732">Signal</keyword>
<dbReference type="EMBL" id="BFBR01000009">
    <property type="protein sequence ID" value="GBF58976.1"/>
    <property type="molecule type" value="Genomic_DNA"/>
</dbReference>
<dbReference type="Proteomes" id="UP000245086">
    <property type="component" value="Unassembled WGS sequence"/>
</dbReference>
<evidence type="ECO:0008006" key="4">
    <source>
        <dbReference type="Google" id="ProtNLM"/>
    </source>
</evidence>
<feature type="chain" id="PRO_5015145875" description="Membrane dipeptidase" evidence="1">
    <location>
        <begin position="30"/>
        <end position="419"/>
    </location>
</feature>
<keyword evidence="3" id="KW-1185">Reference proteome</keyword>
<evidence type="ECO:0000313" key="2">
    <source>
        <dbReference type="EMBL" id="GBF58976.1"/>
    </source>
</evidence>
<dbReference type="PANTHER" id="PTHR10443">
    <property type="entry name" value="MICROSOMAL DIPEPTIDASE"/>
    <property type="match status" value="1"/>
</dbReference>
<dbReference type="RefSeq" id="WP_108985836.1">
    <property type="nucleotide sequence ID" value="NZ_BFBR01000009.1"/>
</dbReference>
<dbReference type="Pfam" id="PF01244">
    <property type="entry name" value="Peptidase_M19"/>
    <property type="match status" value="1"/>
</dbReference>
<gene>
    <name evidence="2" type="ORF">PbB2_02667</name>
</gene>
<proteinExistence type="predicted"/>
<evidence type="ECO:0000256" key="1">
    <source>
        <dbReference type="SAM" id="SignalP"/>
    </source>
</evidence>
<dbReference type="Gene3D" id="1.10.287.650">
    <property type="entry name" value="L27 domain"/>
    <property type="match status" value="1"/>
</dbReference>
<sequence length="419" mass="43701">MTNNIRSTSRVFSLTSAVLAGATALSALAIWAPAQAYLSQQLIIGSSVHAKTLVLDAHADLPAPYDWGGGKSPPPNAIDQIATARLRAGDVDAQVIAVFVPQGPRDPGSVAAALVEAERKARAILSRIDGDPQHLALAKSAHDVRSAEKDGKTAIIMSLLNAYPLSYDPTSLEAFAKLGVRILGLTHAGNNDFADSSRPQPRDVAGENRGLSAKGRSLIEAANRLGILVDVSQLSEEACLQAVAISTAPVIASHSGVKGRVDHVRNLSNRELDAIAAKGGVIAITAFNPYLKAVSADSQTKIKALRAEYGAVNGYEGLSAERQAALSAAIHAVTPQANVSDLVDSIDYAVARVGIDHVGLSSDFNHGGGINGWADAGEAGNVTAELIKRGYSPTDIGKLWGGNVLRLLEAAQRQATQKF</sequence>
<dbReference type="InterPro" id="IPR032466">
    <property type="entry name" value="Metal_Hydrolase"/>
</dbReference>
<comment type="caution">
    <text evidence="2">The sequence shown here is derived from an EMBL/GenBank/DDBJ whole genome shotgun (WGS) entry which is preliminary data.</text>
</comment>
<name>A0A2P2ED45_9PROT</name>
<dbReference type="PROSITE" id="PS51365">
    <property type="entry name" value="RENAL_DIPEPTIDASE_2"/>
    <property type="match status" value="1"/>
</dbReference>
<dbReference type="PROSITE" id="PS51318">
    <property type="entry name" value="TAT"/>
    <property type="match status" value="1"/>
</dbReference>
<dbReference type="InterPro" id="IPR006311">
    <property type="entry name" value="TAT_signal"/>
</dbReference>
<protein>
    <recommendedName>
        <fullName evidence="4">Membrane dipeptidase</fullName>
    </recommendedName>
</protein>
<dbReference type="InterPro" id="IPR008257">
    <property type="entry name" value="Pept_M19"/>
</dbReference>
<dbReference type="Gene3D" id="3.20.20.140">
    <property type="entry name" value="Metal-dependent hydrolases"/>
    <property type="match status" value="1"/>
</dbReference>
<accession>A0A2P2ED45</accession>
<dbReference type="OrthoDB" id="9804920at2"/>
<dbReference type="PANTHER" id="PTHR10443:SF12">
    <property type="entry name" value="DIPEPTIDASE"/>
    <property type="match status" value="1"/>
</dbReference>
<organism evidence="2 3">
    <name type="scientific">Candidatus Phycosocius bacilliformis</name>
    <dbReference type="NCBI Taxonomy" id="1445552"/>
    <lineage>
        <taxon>Bacteria</taxon>
        <taxon>Pseudomonadati</taxon>
        <taxon>Pseudomonadota</taxon>
        <taxon>Alphaproteobacteria</taxon>
        <taxon>Caulobacterales</taxon>
        <taxon>Caulobacterales incertae sedis</taxon>
        <taxon>Candidatus Phycosocius</taxon>
    </lineage>
</organism>
<dbReference type="SUPFAM" id="SSF51556">
    <property type="entry name" value="Metallo-dependent hydrolases"/>
    <property type="match status" value="1"/>
</dbReference>
<evidence type="ECO:0000313" key="3">
    <source>
        <dbReference type="Proteomes" id="UP000245086"/>
    </source>
</evidence>
<dbReference type="AlphaFoldDB" id="A0A2P2ED45"/>
<reference evidence="2 3" key="1">
    <citation type="journal article" date="2018" name="Genome Announc.">
        <title>Draft Genome Sequence of "Candidatus Phycosocius bacilliformis," an Alphaproteobacterial Ectosymbiont of the Hydrocarbon-Producing Green Alga Botryococcus braunii.</title>
        <authorList>
            <person name="Tanabe Y."/>
            <person name="Yamaguchi H."/>
            <person name="Watanabe M.M."/>
        </authorList>
    </citation>
    <scope>NUCLEOTIDE SEQUENCE [LARGE SCALE GENOMIC DNA]</scope>
    <source>
        <strain evidence="2 3">BOTRYCO-2</strain>
    </source>
</reference>
<feature type="signal peptide" evidence="1">
    <location>
        <begin position="1"/>
        <end position="29"/>
    </location>
</feature>
<dbReference type="GO" id="GO:0070573">
    <property type="term" value="F:metallodipeptidase activity"/>
    <property type="evidence" value="ECO:0007669"/>
    <property type="project" value="InterPro"/>
</dbReference>
<dbReference type="GO" id="GO:0006508">
    <property type="term" value="P:proteolysis"/>
    <property type="evidence" value="ECO:0007669"/>
    <property type="project" value="InterPro"/>
</dbReference>